<protein>
    <submittedName>
        <fullName evidence="8">MFS transporter, UMF1 family</fullName>
    </submittedName>
</protein>
<dbReference type="GO" id="GO:0022857">
    <property type="term" value="F:transmembrane transporter activity"/>
    <property type="evidence" value="ECO:0007669"/>
    <property type="project" value="InterPro"/>
</dbReference>
<dbReference type="SUPFAM" id="SSF103473">
    <property type="entry name" value="MFS general substrate transporter"/>
    <property type="match status" value="1"/>
</dbReference>
<feature type="transmembrane region" description="Helical" evidence="6">
    <location>
        <begin position="55"/>
        <end position="72"/>
    </location>
</feature>
<dbReference type="CDD" id="cd17482">
    <property type="entry name" value="MFS_YxiO_like"/>
    <property type="match status" value="1"/>
</dbReference>
<keyword evidence="4 6" id="KW-1133">Transmembrane helix</keyword>
<feature type="transmembrane region" description="Helical" evidence="6">
    <location>
        <begin position="269"/>
        <end position="288"/>
    </location>
</feature>
<keyword evidence="5 6" id="KW-0472">Membrane</keyword>
<dbReference type="EMBL" id="FOHU01000028">
    <property type="protein sequence ID" value="SET76077.1"/>
    <property type="molecule type" value="Genomic_DNA"/>
</dbReference>
<dbReference type="Pfam" id="PF11700">
    <property type="entry name" value="ATG22"/>
    <property type="match status" value="1"/>
</dbReference>
<keyword evidence="9" id="KW-1185">Reference proteome</keyword>
<evidence type="ECO:0000256" key="1">
    <source>
        <dbReference type="ARBA" id="ARBA00004651"/>
    </source>
</evidence>
<feature type="transmembrane region" description="Helical" evidence="6">
    <location>
        <begin position="300"/>
        <end position="318"/>
    </location>
</feature>
<dbReference type="RefSeq" id="WP_090446730.1">
    <property type="nucleotide sequence ID" value="NZ_FOHU01000028.1"/>
</dbReference>
<feature type="transmembrane region" description="Helical" evidence="6">
    <location>
        <begin position="389"/>
        <end position="408"/>
    </location>
</feature>
<feature type="transmembrane region" description="Helical" evidence="6">
    <location>
        <begin position="84"/>
        <end position="101"/>
    </location>
</feature>
<dbReference type="PANTHER" id="PTHR23519:SF1">
    <property type="entry name" value="AUTOPHAGY-RELATED PROTEIN 22"/>
    <property type="match status" value="1"/>
</dbReference>
<name>A0A1I0GXZ7_9FIRM</name>
<reference evidence="8 9" key="1">
    <citation type="submission" date="2016-10" db="EMBL/GenBank/DDBJ databases">
        <authorList>
            <person name="de Groot N.N."/>
        </authorList>
    </citation>
    <scope>NUCLEOTIDE SEQUENCE [LARGE SCALE GENOMIC DNA]</scope>
    <source>
        <strain evidence="8 9">DSM 18979</strain>
    </source>
</reference>
<evidence type="ECO:0000256" key="2">
    <source>
        <dbReference type="ARBA" id="ARBA00022448"/>
    </source>
</evidence>
<sequence length="421" mass="46700">MLKHFTKQEKSWMMYDWANSAYSTIITAAVLPIFFKSVTRGAGINPNIADSYWGYGTAVASIIVALFAPILGTLGDYKNMKMRLFRVFLVIGLISTAALAFTDQWQVILGIYIITVIGFSGANIFYDAFLVDVTTEDKMDRVSSYGYAIGYIGGSTIPFVISIALIMFGEKIGIPVLLATQISFMITAVWWAVFSIPMLKNVKQIHYIEHGPKMIVESINRLRKTFGNVKKYRKIFLFLLAYFFYIDGVGTIIRMATVYGDSIGIGSETMLLALMVIQIVAFPCAIIFGRLAERFGSSKMIMSGIFIYMLICILGYRMTTALEFWGIAMLVASAQGGIQAISRSHYGKMIPKENANEFFGIYDIFGKFSAIMGPTLFALSSQLTGSSRFGVLSVMIQFIIGATIFMIAEKKSPQKASLQTN</sequence>
<accession>A0A1I0GXZ7</accession>
<evidence type="ECO:0000259" key="7">
    <source>
        <dbReference type="PROSITE" id="PS50850"/>
    </source>
</evidence>
<gene>
    <name evidence="8" type="ORF">SAMN05660297_03416</name>
</gene>
<comment type="subcellular location">
    <subcellularLocation>
        <location evidence="1">Cell membrane</location>
        <topology evidence="1">Multi-pass membrane protein</topology>
    </subcellularLocation>
</comment>
<feature type="transmembrane region" description="Helical" evidence="6">
    <location>
        <begin position="358"/>
        <end position="377"/>
    </location>
</feature>
<organism evidence="8 9">
    <name type="scientific">Natronincola peptidivorans</name>
    <dbReference type="NCBI Taxonomy" id="426128"/>
    <lineage>
        <taxon>Bacteria</taxon>
        <taxon>Bacillati</taxon>
        <taxon>Bacillota</taxon>
        <taxon>Clostridia</taxon>
        <taxon>Peptostreptococcales</taxon>
        <taxon>Natronincolaceae</taxon>
        <taxon>Natronincola</taxon>
    </lineage>
</organism>
<feature type="transmembrane region" description="Helical" evidence="6">
    <location>
        <begin position="174"/>
        <end position="194"/>
    </location>
</feature>
<evidence type="ECO:0000256" key="6">
    <source>
        <dbReference type="SAM" id="Phobius"/>
    </source>
</evidence>
<evidence type="ECO:0000313" key="8">
    <source>
        <dbReference type="EMBL" id="SET76077.1"/>
    </source>
</evidence>
<evidence type="ECO:0000256" key="3">
    <source>
        <dbReference type="ARBA" id="ARBA00022692"/>
    </source>
</evidence>
<dbReference type="InterPro" id="IPR036259">
    <property type="entry name" value="MFS_trans_sf"/>
</dbReference>
<feature type="transmembrane region" description="Helical" evidence="6">
    <location>
        <begin position="12"/>
        <end position="35"/>
    </location>
</feature>
<dbReference type="PANTHER" id="PTHR23519">
    <property type="entry name" value="AUTOPHAGY-RELATED PROTEIN 22"/>
    <property type="match status" value="1"/>
</dbReference>
<keyword evidence="2" id="KW-0813">Transport</keyword>
<feature type="transmembrane region" description="Helical" evidence="6">
    <location>
        <begin position="107"/>
        <end position="126"/>
    </location>
</feature>
<feature type="transmembrane region" description="Helical" evidence="6">
    <location>
        <begin position="235"/>
        <end position="257"/>
    </location>
</feature>
<dbReference type="GO" id="GO:0005886">
    <property type="term" value="C:plasma membrane"/>
    <property type="evidence" value="ECO:0007669"/>
    <property type="project" value="UniProtKB-SubCell"/>
</dbReference>
<evidence type="ECO:0000256" key="4">
    <source>
        <dbReference type="ARBA" id="ARBA00022989"/>
    </source>
</evidence>
<dbReference type="PROSITE" id="PS50850">
    <property type="entry name" value="MFS"/>
    <property type="match status" value="1"/>
</dbReference>
<dbReference type="Gene3D" id="1.20.1250.20">
    <property type="entry name" value="MFS general substrate transporter like domains"/>
    <property type="match status" value="1"/>
</dbReference>
<proteinExistence type="predicted"/>
<dbReference type="Proteomes" id="UP000199568">
    <property type="component" value="Unassembled WGS sequence"/>
</dbReference>
<evidence type="ECO:0000313" key="9">
    <source>
        <dbReference type="Proteomes" id="UP000199568"/>
    </source>
</evidence>
<feature type="domain" description="Major facilitator superfamily (MFS) profile" evidence="7">
    <location>
        <begin position="1"/>
        <end position="411"/>
    </location>
</feature>
<dbReference type="AlphaFoldDB" id="A0A1I0GXZ7"/>
<evidence type="ECO:0000256" key="5">
    <source>
        <dbReference type="ARBA" id="ARBA00023136"/>
    </source>
</evidence>
<dbReference type="STRING" id="426128.SAMN05660297_03416"/>
<dbReference type="InterPro" id="IPR024671">
    <property type="entry name" value="Atg22-like"/>
</dbReference>
<dbReference type="OrthoDB" id="9768783at2"/>
<dbReference type="InterPro" id="IPR020846">
    <property type="entry name" value="MFS_dom"/>
</dbReference>
<feature type="transmembrane region" description="Helical" evidence="6">
    <location>
        <begin position="147"/>
        <end position="168"/>
    </location>
</feature>
<dbReference type="InterPro" id="IPR050495">
    <property type="entry name" value="ATG22/LtaA_families"/>
</dbReference>
<keyword evidence="3 6" id="KW-0812">Transmembrane</keyword>